<evidence type="ECO:0000313" key="7">
    <source>
        <dbReference type="EMBL" id="KAF7344142.1"/>
    </source>
</evidence>
<feature type="domain" description="GST N-terminal" evidence="5">
    <location>
        <begin position="1"/>
        <end position="83"/>
    </location>
</feature>
<dbReference type="GO" id="GO:0006749">
    <property type="term" value="P:glutathione metabolic process"/>
    <property type="evidence" value="ECO:0007669"/>
    <property type="project" value="TreeGrafter"/>
</dbReference>
<dbReference type="PANTHER" id="PTHR43900">
    <property type="entry name" value="GLUTATHIONE S-TRANSFERASE RHO"/>
    <property type="match status" value="1"/>
</dbReference>
<comment type="caution">
    <text evidence="7">The sequence shown here is derived from an EMBL/GenBank/DDBJ whole genome shotgun (WGS) entry which is preliminary data.</text>
</comment>
<comment type="similarity">
    <text evidence="4">Belongs to the GST superfamily.</text>
</comment>
<dbReference type="FunFam" id="3.40.30.10:FF:000039">
    <property type="entry name" value="Glutathione S-transferase domain"/>
    <property type="match status" value="1"/>
</dbReference>
<feature type="domain" description="GST C-terminal" evidence="6">
    <location>
        <begin position="90"/>
        <end position="219"/>
    </location>
</feature>
<keyword evidence="8" id="KW-1185">Reference proteome</keyword>
<dbReference type="GO" id="GO:0004364">
    <property type="term" value="F:glutathione transferase activity"/>
    <property type="evidence" value="ECO:0007669"/>
    <property type="project" value="UniProtKB-EC"/>
</dbReference>
<gene>
    <name evidence="7" type="ORF">MVEN_01704400</name>
</gene>
<dbReference type="InterPro" id="IPR004045">
    <property type="entry name" value="Glutathione_S-Trfase_N"/>
</dbReference>
<dbReference type="GO" id="GO:0005737">
    <property type="term" value="C:cytoplasm"/>
    <property type="evidence" value="ECO:0007669"/>
    <property type="project" value="TreeGrafter"/>
</dbReference>
<evidence type="ECO:0000313" key="8">
    <source>
        <dbReference type="Proteomes" id="UP000620124"/>
    </source>
</evidence>
<reference evidence="7" key="1">
    <citation type="submission" date="2020-05" db="EMBL/GenBank/DDBJ databases">
        <title>Mycena genomes resolve the evolution of fungal bioluminescence.</title>
        <authorList>
            <person name="Tsai I.J."/>
        </authorList>
    </citation>
    <scope>NUCLEOTIDE SEQUENCE</scope>
    <source>
        <strain evidence="7">CCC161011</strain>
    </source>
</reference>
<dbReference type="PROSITE" id="PS50405">
    <property type="entry name" value="GST_CTER"/>
    <property type="match status" value="1"/>
</dbReference>
<dbReference type="InterPro" id="IPR036249">
    <property type="entry name" value="Thioredoxin-like_sf"/>
</dbReference>
<evidence type="ECO:0000259" key="6">
    <source>
        <dbReference type="PROSITE" id="PS50405"/>
    </source>
</evidence>
<dbReference type="InterPro" id="IPR040079">
    <property type="entry name" value="Glutathione_S-Trfase"/>
</dbReference>
<dbReference type="Gene3D" id="3.40.30.10">
    <property type="entry name" value="Glutaredoxin"/>
    <property type="match status" value="1"/>
</dbReference>
<dbReference type="EC" id="2.5.1.18" evidence="1"/>
<dbReference type="Gene3D" id="1.20.1050.10">
    <property type="match status" value="1"/>
</dbReference>
<dbReference type="OrthoDB" id="249703at2759"/>
<dbReference type="PANTHER" id="PTHR43900:SF3">
    <property type="entry name" value="GLUTATHIONE S-TRANSFERASE RHO"/>
    <property type="match status" value="1"/>
</dbReference>
<evidence type="ECO:0000256" key="2">
    <source>
        <dbReference type="ARBA" id="ARBA00022679"/>
    </source>
</evidence>
<dbReference type="GO" id="GO:0043295">
    <property type="term" value="F:glutathione binding"/>
    <property type="evidence" value="ECO:0007669"/>
    <property type="project" value="TreeGrafter"/>
</dbReference>
<sequence>MVLKLYAVPYPGRGSGLVYLLLAEKQIPFELVAVDLKAKEQKKPEFLAMHPFGQVPVIDDDGFIVYESRAICRYLAEKYADQGPNLFPRGLKERAIVEQGAAVELANFEPAILKLFREGGKRLRGLPFDQAILDEALAELSTVLDVYEVILGKQKFLGGDEYSLADLFHFGNAPRLAENGIDIMTSEGRPNVTRWWNELTARPAWAKLTAEFVRVRAGN</sequence>
<dbReference type="InterPro" id="IPR004046">
    <property type="entry name" value="GST_C"/>
</dbReference>
<keyword evidence="2" id="KW-0808">Transferase</keyword>
<evidence type="ECO:0000259" key="5">
    <source>
        <dbReference type="PROSITE" id="PS50404"/>
    </source>
</evidence>
<dbReference type="AlphaFoldDB" id="A0A8H7CQ51"/>
<dbReference type="SUPFAM" id="SSF52833">
    <property type="entry name" value="Thioredoxin-like"/>
    <property type="match status" value="1"/>
</dbReference>
<dbReference type="EMBL" id="JACAZI010000015">
    <property type="protein sequence ID" value="KAF7344142.1"/>
    <property type="molecule type" value="Genomic_DNA"/>
</dbReference>
<comment type="catalytic activity">
    <reaction evidence="3">
        <text>RX + glutathione = an S-substituted glutathione + a halide anion + H(+)</text>
        <dbReference type="Rhea" id="RHEA:16437"/>
        <dbReference type="ChEBI" id="CHEBI:15378"/>
        <dbReference type="ChEBI" id="CHEBI:16042"/>
        <dbReference type="ChEBI" id="CHEBI:17792"/>
        <dbReference type="ChEBI" id="CHEBI:57925"/>
        <dbReference type="ChEBI" id="CHEBI:90779"/>
        <dbReference type="EC" id="2.5.1.18"/>
    </reaction>
</comment>
<dbReference type="InterPro" id="IPR010987">
    <property type="entry name" value="Glutathione-S-Trfase_C-like"/>
</dbReference>
<dbReference type="PROSITE" id="PS50404">
    <property type="entry name" value="GST_NTER"/>
    <property type="match status" value="1"/>
</dbReference>
<name>A0A8H7CQ51_9AGAR</name>
<protein>
    <recommendedName>
        <fullName evidence="1">glutathione transferase</fullName>
        <ecNumber evidence="1">2.5.1.18</ecNumber>
    </recommendedName>
</protein>
<dbReference type="Pfam" id="PF00043">
    <property type="entry name" value="GST_C"/>
    <property type="match status" value="1"/>
</dbReference>
<evidence type="ECO:0000256" key="1">
    <source>
        <dbReference type="ARBA" id="ARBA00012452"/>
    </source>
</evidence>
<evidence type="ECO:0000256" key="4">
    <source>
        <dbReference type="RuleBase" id="RU003494"/>
    </source>
</evidence>
<evidence type="ECO:0000256" key="3">
    <source>
        <dbReference type="ARBA" id="ARBA00047960"/>
    </source>
</evidence>
<accession>A0A8H7CQ51</accession>
<dbReference type="Pfam" id="PF02798">
    <property type="entry name" value="GST_N"/>
    <property type="match status" value="1"/>
</dbReference>
<dbReference type="SUPFAM" id="SSF47616">
    <property type="entry name" value="GST C-terminal domain-like"/>
    <property type="match status" value="1"/>
</dbReference>
<dbReference type="Proteomes" id="UP000620124">
    <property type="component" value="Unassembled WGS sequence"/>
</dbReference>
<dbReference type="SFLD" id="SFLDS00019">
    <property type="entry name" value="Glutathione_Transferase_(cytos"/>
    <property type="match status" value="1"/>
</dbReference>
<organism evidence="7 8">
    <name type="scientific">Mycena venus</name>
    <dbReference type="NCBI Taxonomy" id="2733690"/>
    <lineage>
        <taxon>Eukaryota</taxon>
        <taxon>Fungi</taxon>
        <taxon>Dikarya</taxon>
        <taxon>Basidiomycota</taxon>
        <taxon>Agaricomycotina</taxon>
        <taxon>Agaricomycetes</taxon>
        <taxon>Agaricomycetidae</taxon>
        <taxon>Agaricales</taxon>
        <taxon>Marasmiineae</taxon>
        <taxon>Mycenaceae</taxon>
        <taxon>Mycena</taxon>
    </lineage>
</organism>
<dbReference type="SFLD" id="SFLDG00358">
    <property type="entry name" value="Main_(cytGST)"/>
    <property type="match status" value="1"/>
</dbReference>
<dbReference type="InterPro" id="IPR036282">
    <property type="entry name" value="Glutathione-S-Trfase_C_sf"/>
</dbReference>
<proteinExistence type="inferred from homology"/>